<dbReference type="PANTHER" id="PTHR43737">
    <property type="entry name" value="BLL7424 PROTEIN"/>
    <property type="match status" value="1"/>
</dbReference>
<dbReference type="RefSeq" id="WP_121837576.1">
    <property type="nucleotide sequence ID" value="NZ_ML014757.1"/>
</dbReference>
<dbReference type="Pfam" id="PF10518">
    <property type="entry name" value="TAT_signal"/>
    <property type="match status" value="1"/>
</dbReference>
<gene>
    <name evidence="3" type="ORF">D5018_03375</name>
</gene>
<keyword evidence="4" id="KW-1185">Reference proteome</keyword>
<protein>
    <submittedName>
        <fullName evidence="3">DUF1501 domain-containing protein</fullName>
    </submittedName>
</protein>
<dbReference type="NCBIfam" id="TIGR01409">
    <property type="entry name" value="TAT_signal_seq"/>
    <property type="match status" value="1"/>
</dbReference>
<organism evidence="3 4">
    <name type="scientific">Parashewanella curva</name>
    <dbReference type="NCBI Taxonomy" id="2338552"/>
    <lineage>
        <taxon>Bacteria</taxon>
        <taxon>Pseudomonadati</taxon>
        <taxon>Pseudomonadota</taxon>
        <taxon>Gammaproteobacteria</taxon>
        <taxon>Alteromonadales</taxon>
        <taxon>Shewanellaceae</taxon>
        <taxon>Parashewanella</taxon>
    </lineage>
</organism>
<dbReference type="Pfam" id="PF07394">
    <property type="entry name" value="DUF1501"/>
    <property type="match status" value="1"/>
</dbReference>
<accession>A0A3L8Q120</accession>
<evidence type="ECO:0000313" key="3">
    <source>
        <dbReference type="EMBL" id="RLV61150.1"/>
    </source>
</evidence>
<sequence length="471" mass="51920">MSTTNISRRRFLKSSAAVAAGVGITGVAPSFAAPSAGNQSNIKNQKALVFIMLDGGNDSYNMLVPYSQHHYAEYNKTRSNLALKHPKLLALDGFKDKDNRTFALHPSMPEVQDLFAKKKLSFISNIGLLVEPVTKESFKNNSAKLPLGLMSHSDQFKHWQSARPNERINQGWFGFMADSIQPNPKLNQIPMGISLAGRNIMQDGVGSTSYAITEKGSVGLVVKPSRRQSSDMRELNRIILKNFEALLNYKYDNDPFKQTYLSLTRKAQSLHEKFRDSIKSVRVPGRFSGSPLSQQLKMVAQSIKAADELGTPQQTFFIRYMGWDHHDELLDNQQRMLRVLSRGLGEFQASLDQMGLTEQVVTMTGSDFGRTLTSNGNGTDHGWGGNVMVMGGPVDGGKVFGRYPDLTLGSSNSLDVGNGVLIPTTSTDVAYAELAMWFGVQKNELGKLFPNLHKFHDLSSGSLPLGLIKQA</sequence>
<dbReference type="OrthoDB" id="9779968at2"/>
<dbReference type="Proteomes" id="UP000281474">
    <property type="component" value="Unassembled WGS sequence"/>
</dbReference>
<evidence type="ECO:0000256" key="1">
    <source>
        <dbReference type="ARBA" id="ARBA00022729"/>
    </source>
</evidence>
<proteinExistence type="predicted"/>
<name>A0A3L8Q120_9GAMM</name>
<keyword evidence="1 2" id="KW-0732">Signal</keyword>
<dbReference type="InterPro" id="IPR006311">
    <property type="entry name" value="TAT_signal"/>
</dbReference>
<comment type="caution">
    <text evidence="3">The sequence shown here is derived from an EMBL/GenBank/DDBJ whole genome shotgun (WGS) entry which is preliminary data.</text>
</comment>
<evidence type="ECO:0000256" key="2">
    <source>
        <dbReference type="SAM" id="SignalP"/>
    </source>
</evidence>
<dbReference type="EMBL" id="QZEI01000006">
    <property type="protein sequence ID" value="RLV61150.1"/>
    <property type="molecule type" value="Genomic_DNA"/>
</dbReference>
<dbReference type="InterPro" id="IPR010869">
    <property type="entry name" value="DUF1501"/>
</dbReference>
<feature type="chain" id="PRO_5018050343" evidence="2">
    <location>
        <begin position="33"/>
        <end position="471"/>
    </location>
</feature>
<feature type="signal peptide" evidence="2">
    <location>
        <begin position="1"/>
        <end position="32"/>
    </location>
</feature>
<dbReference type="AlphaFoldDB" id="A0A3L8Q120"/>
<dbReference type="PROSITE" id="PS51318">
    <property type="entry name" value="TAT"/>
    <property type="match status" value="1"/>
</dbReference>
<reference evidence="3 4" key="1">
    <citation type="submission" date="2018-09" db="EMBL/GenBank/DDBJ databases">
        <title>Phylogeny of the Shewanellaceae, and recommendation for two new genera, Pseudoshewanella and Parashewanella.</title>
        <authorList>
            <person name="Wang G."/>
        </authorList>
    </citation>
    <scope>NUCLEOTIDE SEQUENCE [LARGE SCALE GENOMIC DNA]</scope>
    <source>
        <strain evidence="3 4">C51</strain>
    </source>
</reference>
<evidence type="ECO:0000313" key="4">
    <source>
        <dbReference type="Proteomes" id="UP000281474"/>
    </source>
</evidence>
<dbReference type="PANTHER" id="PTHR43737:SF1">
    <property type="entry name" value="DUF1501 DOMAIN-CONTAINING PROTEIN"/>
    <property type="match status" value="1"/>
</dbReference>
<dbReference type="InterPro" id="IPR019546">
    <property type="entry name" value="TAT_signal_bac_arc"/>
</dbReference>